<evidence type="ECO:0000259" key="1">
    <source>
        <dbReference type="SMART" id="SM00748"/>
    </source>
</evidence>
<name>A0A3B4DRI0_PYGNA</name>
<dbReference type="SUPFAM" id="SSF55874">
    <property type="entry name" value="ATPase domain of HSP90 chaperone/DNA topoisomerase II/histidine kinase"/>
    <property type="match status" value="3"/>
</dbReference>
<dbReference type="SMART" id="SM00748">
    <property type="entry name" value="HEPN"/>
    <property type="match status" value="1"/>
</dbReference>
<keyword evidence="3" id="KW-1185">Reference proteome</keyword>
<sequence length="4282" mass="489985">MSRSGKQREKKNAFGATSPPFIDYLKEILRRYPDGGQILKELIQNADDAGASKTVFIYDERRYGARSVWSEALGKYQGPALYAFNDAAFTEEDWEGIQRAGRSIKQDDPTKVGRFGIGFNSVYHVTDLPCVFSSKHLAVFDPQKTMFDDEREGYRWSLEDEEDRKHLLEYTDQFKPFQDIVGLVCDCAWEKIISEQYFKGTLFRFPLRSEASEISDNLYDSLKVEQLFDSFIADAEISLLFLRNVTSISLMHIDTNGTDNVTMKVSVSSSSPLPQESEAHDFQREYVEGVTSFKTVCCVSPSEPETKTKWLVTTCLLMEGRVPEIDTLADKLSFHPQVDVAFQCDEIKTGVTGRLSCFLPLPNNETNNTGLPVNVNACFGLTDNRRYIKWQEEDQKNDESAMWNELLKKEVLPHVYLKIIQDAIQFSRKSMLPASTVYSLWPDLSKTEQRDRWHEVAMEVYKQLFTGKDIFSLAANEESWVAASEAVFPTNNTDTDTMSAVARLLIAERENLVTVPEHVLKAIQRAFTEPATLQWVTPCFVRTVLRKTEIGNVSKDDKLSLLEYVLSDGKYEELHGLQLLPLSDGSFRSFTNEEEDTALIDNEEFSRALLPFCKERFLCDDLNSNTIHRLRQMAMTNPDLYKIINLDMKNVASFAKEHLPRDWKETQGHVKWNYAKDGHPPKTWLTEFWKFLNAHWEELNEFIGMPLIPLEPLQKTGSSTLLAKLEKNPTLIFQSSRGSTLPDQVQKVVKIVGGTVIKKDECLKHHDVESYVLTTSPKNVLQVLLNTDSDKVVSCIASASLHEKEEFKTYISSMDCISHGENQLLSALPLFRLMSGKYVAVESRQAVILKSNPPIPTDLPVPETTVQCANEADRRLLILLKVDLLDAAQLAVHLVDCIERKVFNKEEEEKIMTWILHHGNVLLSQSEELLRKSRNLSFIETEHGERKQPSSVFDPTNKIFQDLFEEDFFLPQVYRTQVILQSLRQLGLRTKEEEISPTNVLHVVSQIQKLHIHSRNKAFKKADALVGVLNRNDLLSKFSEGERGDLLQMQWVPCENPNSVSSNSKNIQKRGLYKPAEIRASKYFAIVGHVMPLTSELRECVCQKLDLFIPPPAEKVLENLCVLGSMAPLLVNPDSDYEFKNKVHSTYKFIQENTEYFREEMSKKCITWLWCQNEFVSPRDVVLVYPDELDLSLYIKKVPEEFLQYADMLKEFGVKETLSDEEIEDIFHDIKQSIDDRDPPFGEPSELKVSIAILDWMRKNEKPLKNSTPVPVRAENQNFTLEPLKNTVYCDISDEGLEDLRQDKEEFHVIHEEVLGLTAKWLKVPFLSTRILKPQFIRAEEECPGIEQCGQTEPITQRIKNILKEYDEVSDIFKELIQNAEDAGASTCGFLLDFRTHPPESLIDDGMALCNGPCLWAFNNELFSDEDWKNIVRVGSASKENKIEKIGNFGLGFNAVYHLTDIPSILSGKSLLILDPNVTHLEKHIQSKANPGIKLDLFQERLFRRFPGQFRSYQGIFGCDLTKSSQKYYKGTLIKLPFRTSEEVCKSEISCKVYNKEDIHAFQQHFTDDAQSPLLFLKNMNSVSLQIISEGASIPPLETQIQTPLRISKEVVCSMNISNEMHVEDIRNTMENLDSNCHKVVDCFTAHIVQIVYEHVDRISNQYWLIYSCLGTKDSMRMFHRELQECKFSLPIGGVAVPLQKEAENVWSPDESCAVGQAFCFLPLPIDTGLPVHLNGSFAVTSNRKALWQTGTKLEWNKSLLQDASATAYITTLLELKKMAQHGNLQNYDCYTFWPDAKKVSKAFQPLVSAFYSAIAQCTTDRSLDLFSNGQSWCSIDKARFLDPEIERNEAVGKLAIKVFLNDTESHYCAVPLPLWVRNSFIQCGFHEVVEERTFHWVEFYQVVFKNLKNMDPHCRNALILNAIDLNDHGVDALLKSNPCIPTQKSDKLQFISKLVNPLGKVACLYDPEEGRFLDGTKNDYFTPRRIQRLSGLGMLSDTLMLEDVVERAKTISRVWTEDQKKVQKCLQCLFACMNEHLYDDRSPHWETLEHISFLPARIIDQDNNLTIRLKKPSEVYSYQYCDLVNMTEFSVDHSNLIIQPNNPVLTKLGVNKTPPVKTVLKQLKEAHDRSDTFEKSLLLNVAKSCYNYLNKYLIDGGDPTAIIDHAQSIPFVLIEGHFVSVGSVAKSGGFEEKPYLYVLPAILSQFENLWNCVGIKNKFTAEQFVAVLQEMSTFPGPLSKSDLHTCLSIVIKGLYDAKVKLGDCLLPDEKGVLTHASKLHYNDSPWMPVQAGVKLCHKLLPRPVACHFGVVTTRHHTLKNHLVDGFCPFTREFGQHEKLTVRIKNIIDAYPSKKDILKELIQNADDAEATEIHFVWDKRQHKTEKIFGEKWKLLQGPALCVYNNKTFTDEDLIGIQQLGEGGKHGTLGRTGKFGLGFNSVYHLTDCPSILTADEKLCVSDPNLKYVESGTKESPGCMYLMDDKFKESFKDVYHTFLPEKFALQSGTMFRFPLRTEKMTKKSEISRHAVTDHEMNELLYALIVDPEGLILFLKHITKLQFHVINADGSEQNVFLIEKKVTESTQEKREGFHNHVHNSLKSGQLIPCQTMYNVLISSGRRQSLWIIAERYGSNLQRLEKRGSLSNLKVPQVALAACVSMKPEEAKFTGRAFCSLPLPGKTGLPVHVNGNFEVDFSRRDLWKEDAESLRTTWNESLKLQTIAPLYADLLSHLCTNCKKDKPNSLVSLKQQLDCCFKYFPFVSKDVDQSWHEMISEVYRSINQQNFPVIPTLRSVANDHSHLSNPKYIVKWSSVSKPDPLDLPYFMPDSYDHMLQVLEHTGMNLVPYFWQMEKVKHSFKNAGVTVAEVSPLSVINYLKKKTLNDPSQTANDLPLPVSQTLIKDARRCSKLLKFCLSDVETSSSVDLNGLPLLLTEDQTLRKFSSDSPRLISRFTNIFLGCESEFADFQVNRGHVKILQKGKYIKKLTIPVAAMLLKPVLQRWLQKSVPNQRNGLYRAEEETITWLRKLWEFFDEQAKEESKNEKNNQVFSEIKKHFFDSPILPVICPSQKNTHFLQTISNLHSVIYDRREHISAILLKLGFMVLNHVFFKDVVFLYRCIESELLEVRDTSAVLEQLCHVPHSQFEVLSGSEADALQHCFQSGISLSRNTDQYQRMFMSLPLFETIFGKRQRIDLHRNVFVLKTEFQARFPDLYIFDERNVIFLKYSLVNEHLSENLDIQILGDLKYCVQFMLPSVDKFTKTQLLNLVRLLVELRQNFDYGQYRDKIASTLRCVRFIEDIHGCLQMASYFFDDTVNLYKVMLPKERFVPEAFWKKIQNASDGAKSLLKDLGLKHEVSEEEIIGFAHQIESDSRGKTDLDVLKHRSSTLFKFVLQRGAEKNSKLMHRIATITFIFPVQIESELCVYHKAFAQGRDVVAIKGSLLEKDLDYQCLIWTAMPMLPSIDCSPRHIDALTHAGAFDKPPSEKVMQHLNNICKSLCSTKTLVGIRAKVFTIAYAYLQSVDFDASVLAGLPLILTEDDTNLVKASQAVLSLTNPNDFRPYLYPIQGKHAMYAEFFKKIGVEEKPTITQLCTVLQEIHTECCNKTTLQPNQQATVKRAVQQLFCLIQEDSKGATFPKITLYLPSTDGKLYESSTLFFNDTFFQAKRLEDSLKTKLKLLEKLNHCHLGNDHYEHQKLMKLLPQKICPKLLSQVISEHLVHAQVERCDYRKECEFSGWFENHLSSYAFRHGLICLIREQSNGTVSQTDAAQMCEITFGKIQISCCKALQTELLLDQEPLEGTQTETQVYVQKQQGGCTFYLKHNDSMAPKVVNEVTMHLTKEINSLLQNILNSLSLPVLGQLLLCENMEDVERALEQNGIHNSVSEGEGFGARPSPGSPIPEEWHDSLDMSPLNSFEKGEYVGFRKDESKSEYVFAIIVERLDELPGGTRRNPPRYKIQIGSDEFTEVSALDLYQFKREARAGSDEFIEVSSPDLHQFRRAARSASMTNDTCTEMDIMPKPATASQKRPIPKTLEEVKREIDQSLKEIWNMPPEDKCKALRRLYLRWHPDKNLDNPDLANEAFKYLKNKINELQQGKTKCSTFSSSNDFRDYWSRWNEEARSHRRGRERFYQNNSRQYYNFWSYYRETPRPNREEAKRWYKQAQFDLNAAQSETTGKGSPEWCLFKVHQAVEKALIATEYRRSGRHSGNCSIASLAQQVSCYSTHFRGIPSAVAQLSALGVDAKKTQYPNYHPSPHIPHEQFTFEDARKAVNIATELLTKLCKYITD</sequence>
<dbReference type="Proteomes" id="UP001501920">
    <property type="component" value="Chromosome 6"/>
</dbReference>
<protein>
    <recommendedName>
        <fullName evidence="1">HEPN domain-containing protein</fullName>
    </recommendedName>
</protein>
<dbReference type="Ensembl" id="ENSPNAT00000006990.2">
    <property type="protein sequence ID" value="ENSPNAP00000025701.2"/>
    <property type="gene ID" value="ENSPNAG00000010902.2"/>
</dbReference>
<dbReference type="GeneTree" id="ENSGT00940000164866"/>
<evidence type="ECO:0000313" key="2">
    <source>
        <dbReference type="Ensembl" id="ENSPNAP00000025701.2"/>
    </source>
</evidence>
<organism evidence="2 3">
    <name type="scientific">Pygocentrus nattereri</name>
    <name type="common">Red-bellied piranha</name>
    <dbReference type="NCBI Taxonomy" id="42514"/>
    <lineage>
        <taxon>Eukaryota</taxon>
        <taxon>Metazoa</taxon>
        <taxon>Chordata</taxon>
        <taxon>Craniata</taxon>
        <taxon>Vertebrata</taxon>
        <taxon>Euteleostomi</taxon>
        <taxon>Actinopterygii</taxon>
        <taxon>Neopterygii</taxon>
        <taxon>Teleostei</taxon>
        <taxon>Ostariophysi</taxon>
        <taxon>Characiformes</taxon>
        <taxon>Characoidei</taxon>
        <taxon>Pygocentrus</taxon>
    </lineage>
</organism>
<reference evidence="2" key="3">
    <citation type="submission" date="2025-09" db="UniProtKB">
        <authorList>
            <consortium name="Ensembl"/>
        </authorList>
    </citation>
    <scope>IDENTIFICATION</scope>
</reference>
<dbReference type="SUPFAM" id="SSF81593">
    <property type="entry name" value="Nucleotidyltransferase substrate binding subunit/domain"/>
    <property type="match status" value="1"/>
</dbReference>
<dbReference type="SUPFAM" id="SSF46565">
    <property type="entry name" value="Chaperone J-domain"/>
    <property type="match status" value="1"/>
</dbReference>
<evidence type="ECO:0000313" key="3">
    <source>
        <dbReference type="Proteomes" id="UP001501920"/>
    </source>
</evidence>
<dbReference type="Gene3D" id="1.10.287.110">
    <property type="entry name" value="DnaJ domain"/>
    <property type="match status" value="1"/>
</dbReference>
<dbReference type="Pfam" id="PF05168">
    <property type="entry name" value="HEPN"/>
    <property type="match status" value="1"/>
</dbReference>
<dbReference type="STRING" id="42514.ENSPNAP00000025701"/>
<dbReference type="InterPro" id="IPR036890">
    <property type="entry name" value="HATPase_C_sf"/>
</dbReference>
<dbReference type="InterPro" id="IPR007842">
    <property type="entry name" value="HEPN_dom"/>
</dbReference>
<reference evidence="2" key="2">
    <citation type="submission" date="2025-08" db="UniProtKB">
        <authorList>
            <consortium name="Ensembl"/>
        </authorList>
    </citation>
    <scope>IDENTIFICATION</scope>
</reference>
<accession>A0A3B4DRI0</accession>
<dbReference type="InterPro" id="IPR036869">
    <property type="entry name" value="J_dom_sf"/>
</dbReference>
<dbReference type="Gene3D" id="1.20.120.330">
    <property type="entry name" value="Nucleotidyltransferases domain 2"/>
    <property type="match status" value="1"/>
</dbReference>
<dbReference type="Gene3D" id="3.30.565.10">
    <property type="entry name" value="Histidine kinase-like ATPase, C-terminal domain"/>
    <property type="match status" value="1"/>
</dbReference>
<dbReference type="GeneID" id="108413098"/>
<dbReference type="CTD" id="555303"/>
<dbReference type="CDD" id="cd06257">
    <property type="entry name" value="DnaJ"/>
    <property type="match status" value="1"/>
</dbReference>
<dbReference type="RefSeq" id="XP_037395205.1">
    <property type="nucleotide sequence ID" value="XM_037539308.1"/>
</dbReference>
<dbReference type="PANTHER" id="PTHR46919:SF2">
    <property type="entry name" value="SACSIN"/>
    <property type="match status" value="1"/>
</dbReference>
<feature type="domain" description="HEPN" evidence="1">
    <location>
        <begin position="4155"/>
        <end position="4272"/>
    </location>
</feature>
<proteinExistence type="predicted"/>
<dbReference type="InterPro" id="IPR058210">
    <property type="entry name" value="SACS/Nov_dom"/>
</dbReference>
<reference evidence="2 3" key="1">
    <citation type="submission" date="2020-10" db="EMBL/GenBank/DDBJ databases">
        <title>Pygocentrus nattereri (red-bellied piranha) genome, fPygNat1, primary haplotype.</title>
        <authorList>
            <person name="Myers G."/>
            <person name="Meyer A."/>
            <person name="Karagic N."/>
            <person name="Pippel M."/>
            <person name="Winkler S."/>
            <person name="Tracey A."/>
            <person name="Wood J."/>
            <person name="Formenti G."/>
            <person name="Howe K."/>
            <person name="Fedrigo O."/>
            <person name="Jarvis E.D."/>
        </authorList>
    </citation>
    <scope>NUCLEOTIDE SEQUENCE [LARGE SCALE GENOMIC DNA]</scope>
</reference>
<dbReference type="InterPro" id="IPR001623">
    <property type="entry name" value="DnaJ_domain"/>
</dbReference>
<dbReference type="NCBIfam" id="NF047352">
    <property type="entry name" value="P_loop_sacsin"/>
    <property type="match status" value="3"/>
</dbReference>
<dbReference type="Pfam" id="PF25794">
    <property type="entry name" value="SACS"/>
    <property type="match status" value="3"/>
</dbReference>
<dbReference type="PANTHER" id="PTHR46919">
    <property type="entry name" value="ZINC FINGER, C3HC4 TYPE (RING FINGER) FAMILY PROTEIN"/>
    <property type="match status" value="1"/>
</dbReference>